<evidence type="ECO:0000313" key="2">
    <source>
        <dbReference type="Proteomes" id="UP000295281"/>
    </source>
</evidence>
<comment type="caution">
    <text evidence="1">The sequence shown here is derived from an EMBL/GenBank/DDBJ whole genome shotgun (WGS) entry which is preliminary data.</text>
</comment>
<gene>
    <name evidence="1" type="ORF">EV190_12067</name>
</gene>
<dbReference type="AlphaFoldDB" id="A0A4R6ULS8"/>
<accession>A0A4R6ULS8</accession>
<evidence type="ECO:0000313" key="1">
    <source>
        <dbReference type="EMBL" id="TDQ48008.1"/>
    </source>
</evidence>
<dbReference type="EMBL" id="SNYN01000020">
    <property type="protein sequence ID" value="TDQ48008.1"/>
    <property type="molecule type" value="Genomic_DNA"/>
</dbReference>
<dbReference type="OrthoDB" id="3430332at2"/>
<proteinExistence type="predicted"/>
<sequence length="129" mass="13577">MDEVSIAIATAVAGRVAGDLDEAARGLLVRLRRALRKRFADRPPALEALEAARDENGEVPASVRALAGHLAAAREDDPEVRELADRLRPHLAIGGGEVVNTVHGGVSDTATVIQGRDMDFGPGGLRIGR</sequence>
<name>A0A4R6ULS8_9ACTN</name>
<reference evidence="1 2" key="1">
    <citation type="submission" date="2019-03" db="EMBL/GenBank/DDBJ databases">
        <title>Genomic Encyclopedia of Type Strains, Phase IV (KMG-IV): sequencing the most valuable type-strain genomes for metagenomic binning, comparative biology and taxonomic classification.</title>
        <authorList>
            <person name="Goeker M."/>
        </authorList>
    </citation>
    <scope>NUCLEOTIDE SEQUENCE [LARGE SCALE GENOMIC DNA]</scope>
    <source>
        <strain evidence="1 2">DSM 46770</strain>
    </source>
</reference>
<dbReference type="Proteomes" id="UP000295281">
    <property type="component" value="Unassembled WGS sequence"/>
</dbReference>
<protein>
    <submittedName>
        <fullName evidence="1">Uncharacterized protein</fullName>
    </submittedName>
</protein>
<dbReference type="RefSeq" id="WP_133742881.1">
    <property type="nucleotide sequence ID" value="NZ_SNYN01000020.1"/>
</dbReference>
<organism evidence="1 2">
    <name type="scientific">Actinorugispora endophytica</name>
    <dbReference type="NCBI Taxonomy" id="1605990"/>
    <lineage>
        <taxon>Bacteria</taxon>
        <taxon>Bacillati</taxon>
        <taxon>Actinomycetota</taxon>
        <taxon>Actinomycetes</taxon>
        <taxon>Streptosporangiales</taxon>
        <taxon>Nocardiopsidaceae</taxon>
        <taxon>Actinorugispora</taxon>
    </lineage>
</organism>
<keyword evidence="2" id="KW-1185">Reference proteome</keyword>